<dbReference type="OrthoDB" id="4330014at2"/>
<gene>
    <name evidence="2" type="ORF">DMT42_14345</name>
</gene>
<dbReference type="EMBL" id="CP029788">
    <property type="protein sequence ID" value="AWT43383.1"/>
    <property type="molecule type" value="Genomic_DNA"/>
</dbReference>
<evidence type="ECO:0000313" key="3">
    <source>
        <dbReference type="Proteomes" id="UP000247634"/>
    </source>
</evidence>
<feature type="region of interest" description="Disordered" evidence="1">
    <location>
        <begin position="1"/>
        <end position="20"/>
    </location>
</feature>
<reference evidence="2 3" key="1">
    <citation type="submission" date="2018-06" db="EMBL/GenBank/DDBJ databases">
        <title>The complete genome sequence of a nosiheptide producer Streptomyces actuosus ATCC 25421: deducing the ability of producing a new class III lantibiotics.</title>
        <authorList>
            <person name="Liu W."/>
            <person name="Sun F."/>
            <person name="Hu Y."/>
        </authorList>
    </citation>
    <scope>NUCLEOTIDE SEQUENCE [LARGE SCALE GENOMIC DNA]</scope>
    <source>
        <strain evidence="2 3">ATCC 25421</strain>
    </source>
</reference>
<dbReference type="Proteomes" id="UP000247634">
    <property type="component" value="Chromosome"/>
</dbReference>
<keyword evidence="3" id="KW-1185">Reference proteome</keyword>
<dbReference type="AlphaFoldDB" id="A0A2U9P1M2"/>
<evidence type="ECO:0000256" key="1">
    <source>
        <dbReference type="SAM" id="MobiDB-lite"/>
    </source>
</evidence>
<name>A0A2U9P1M2_STRAS</name>
<evidence type="ECO:0000313" key="2">
    <source>
        <dbReference type="EMBL" id="AWT43383.1"/>
    </source>
</evidence>
<dbReference type="KEGG" id="sact:DMT42_14345"/>
<proteinExistence type="predicted"/>
<sequence>MQGGSGTTAPPAPTPLIASGAGGRFALAGAKCERRLPARYGPAPEVPHGRGPRTGATACVYAGTRTADTVSGAPPARAWWDGPVAETATRPSPVTPHELYARHVSTRRRHL</sequence>
<accession>A0A2U9P1M2</accession>
<feature type="region of interest" description="Disordered" evidence="1">
    <location>
        <begin position="70"/>
        <end position="111"/>
    </location>
</feature>
<protein>
    <submittedName>
        <fullName evidence="2">Uncharacterized protein</fullName>
    </submittedName>
</protein>
<organism evidence="2 3">
    <name type="scientific">Streptomyces actuosus</name>
    <dbReference type="NCBI Taxonomy" id="1885"/>
    <lineage>
        <taxon>Bacteria</taxon>
        <taxon>Bacillati</taxon>
        <taxon>Actinomycetota</taxon>
        <taxon>Actinomycetes</taxon>
        <taxon>Kitasatosporales</taxon>
        <taxon>Streptomycetaceae</taxon>
        <taxon>Streptomyces</taxon>
    </lineage>
</organism>